<reference evidence="15 16" key="1">
    <citation type="submission" date="2018-03" db="EMBL/GenBank/DDBJ databases">
        <authorList>
            <person name="Keele B.F."/>
        </authorList>
    </citation>
    <scope>NUCLEOTIDE SEQUENCE [LARGE SCALE GENOMIC DNA]</scope>
    <source>
        <strain evidence="15 16">CECT 8626</strain>
    </source>
</reference>
<dbReference type="InterPro" id="IPR011002">
    <property type="entry name" value="FliG_a-hlx"/>
</dbReference>
<evidence type="ECO:0000313" key="15">
    <source>
        <dbReference type="EMBL" id="SPH17591.1"/>
    </source>
</evidence>
<dbReference type="Gene3D" id="1.10.220.30">
    <property type="match status" value="3"/>
</dbReference>
<keyword evidence="8" id="KW-0472">Membrane</keyword>
<dbReference type="GO" id="GO:0009425">
    <property type="term" value="C:bacterial-type flagellum basal body"/>
    <property type="evidence" value="ECO:0007669"/>
    <property type="project" value="UniProtKB-SubCell"/>
</dbReference>
<evidence type="ECO:0000256" key="8">
    <source>
        <dbReference type="ARBA" id="ARBA00023136"/>
    </source>
</evidence>
<dbReference type="InterPro" id="IPR032779">
    <property type="entry name" value="FliG_M"/>
</dbReference>
<comment type="subcellular location">
    <subcellularLocation>
        <location evidence="1">Bacterial flagellum basal body</location>
    </subcellularLocation>
    <subcellularLocation>
        <location evidence="2">Cell membrane</location>
        <topology evidence="2">Peripheral membrane protein</topology>
        <orientation evidence="2">Cytoplasmic side</orientation>
    </subcellularLocation>
</comment>
<evidence type="ECO:0000256" key="5">
    <source>
        <dbReference type="ARBA" id="ARBA00022475"/>
    </source>
</evidence>
<dbReference type="AlphaFoldDB" id="A0A2R8B4Q6"/>
<evidence type="ECO:0000256" key="4">
    <source>
        <dbReference type="ARBA" id="ARBA00021870"/>
    </source>
</evidence>
<evidence type="ECO:0000259" key="12">
    <source>
        <dbReference type="Pfam" id="PF01706"/>
    </source>
</evidence>
<dbReference type="GO" id="GO:0003774">
    <property type="term" value="F:cytoskeletal motor activity"/>
    <property type="evidence" value="ECO:0007669"/>
    <property type="project" value="InterPro"/>
</dbReference>
<dbReference type="InterPro" id="IPR000090">
    <property type="entry name" value="Flg_Motor_Flig"/>
</dbReference>
<organism evidence="15 16">
    <name type="scientific">Albidovulum aquaemixtae</name>
    <dbReference type="NCBI Taxonomy" id="1542388"/>
    <lineage>
        <taxon>Bacteria</taxon>
        <taxon>Pseudomonadati</taxon>
        <taxon>Pseudomonadota</taxon>
        <taxon>Alphaproteobacteria</taxon>
        <taxon>Rhodobacterales</taxon>
        <taxon>Paracoccaceae</taxon>
        <taxon>Albidovulum</taxon>
    </lineage>
</organism>
<evidence type="ECO:0000259" key="14">
    <source>
        <dbReference type="Pfam" id="PF14842"/>
    </source>
</evidence>
<comment type="function">
    <text evidence="10">FliG is one of three proteins (FliG, FliN, FliM) that forms the rotor-mounted switch complex (C ring), located at the base of the basal body. This complex interacts with the CheY and CheZ chemotaxis proteins, in addition to contacting components of the motor that determine the direction of flagellar rotation.</text>
</comment>
<dbReference type="PANTHER" id="PTHR30534">
    <property type="entry name" value="FLAGELLAR MOTOR SWITCH PROTEIN FLIG"/>
    <property type="match status" value="1"/>
</dbReference>
<feature type="domain" description="Flagellar motor switch protein FliG C-terminal" evidence="12">
    <location>
        <begin position="245"/>
        <end position="355"/>
    </location>
</feature>
<evidence type="ECO:0000256" key="10">
    <source>
        <dbReference type="ARBA" id="ARBA00025598"/>
    </source>
</evidence>
<dbReference type="SUPFAM" id="SSF48029">
    <property type="entry name" value="FliG"/>
    <property type="match status" value="2"/>
</dbReference>
<keyword evidence="15" id="KW-0966">Cell projection</keyword>
<dbReference type="GO" id="GO:0006935">
    <property type="term" value="P:chemotaxis"/>
    <property type="evidence" value="ECO:0007669"/>
    <property type="project" value="UniProtKB-KW"/>
</dbReference>
<keyword evidence="15" id="KW-0282">Flagellum</keyword>
<dbReference type="RefSeq" id="WP_108852021.1">
    <property type="nucleotide sequence ID" value="NZ_OMOQ01000001.1"/>
</dbReference>
<accession>A0A2R8B4Q6</accession>
<evidence type="ECO:0000313" key="16">
    <source>
        <dbReference type="Proteomes" id="UP000244924"/>
    </source>
</evidence>
<feature type="domain" description="Flagellar motor switch protein FliG N-terminal" evidence="14">
    <location>
        <begin position="32"/>
        <end position="134"/>
    </location>
</feature>
<dbReference type="InterPro" id="IPR028263">
    <property type="entry name" value="FliG_N"/>
</dbReference>
<comment type="similarity">
    <text evidence="3">Belongs to the FliG family.</text>
</comment>
<dbReference type="OrthoDB" id="7616820at2"/>
<dbReference type="Proteomes" id="UP000244924">
    <property type="component" value="Unassembled WGS sequence"/>
</dbReference>
<feature type="domain" description="Flagellar motor switch protein FliG middle" evidence="13">
    <location>
        <begin position="142"/>
        <end position="214"/>
    </location>
</feature>
<dbReference type="Pfam" id="PF01706">
    <property type="entry name" value="FliG_C"/>
    <property type="match status" value="1"/>
</dbReference>
<evidence type="ECO:0000256" key="11">
    <source>
        <dbReference type="SAM" id="MobiDB-lite"/>
    </source>
</evidence>
<dbReference type="Pfam" id="PF14841">
    <property type="entry name" value="FliG_M"/>
    <property type="match status" value="1"/>
</dbReference>
<dbReference type="GO" id="GO:0005886">
    <property type="term" value="C:plasma membrane"/>
    <property type="evidence" value="ECO:0007669"/>
    <property type="project" value="UniProtKB-SubCell"/>
</dbReference>
<evidence type="ECO:0000256" key="2">
    <source>
        <dbReference type="ARBA" id="ARBA00004413"/>
    </source>
</evidence>
<evidence type="ECO:0000256" key="7">
    <source>
        <dbReference type="ARBA" id="ARBA00022779"/>
    </source>
</evidence>
<proteinExistence type="inferred from homology"/>
<dbReference type="GO" id="GO:0071973">
    <property type="term" value="P:bacterial-type flagellum-dependent cell motility"/>
    <property type="evidence" value="ECO:0007669"/>
    <property type="project" value="InterPro"/>
</dbReference>
<evidence type="ECO:0000256" key="3">
    <source>
        <dbReference type="ARBA" id="ARBA00010299"/>
    </source>
</evidence>
<evidence type="ECO:0000256" key="9">
    <source>
        <dbReference type="ARBA" id="ARBA00023143"/>
    </source>
</evidence>
<keyword evidence="15" id="KW-0969">Cilium</keyword>
<keyword evidence="7" id="KW-0283">Flagellar rotation</keyword>
<dbReference type="EMBL" id="OMOQ01000001">
    <property type="protein sequence ID" value="SPH17591.1"/>
    <property type="molecule type" value="Genomic_DNA"/>
</dbReference>
<name>A0A2R8B4Q6_9RHOB</name>
<dbReference type="Pfam" id="PF14842">
    <property type="entry name" value="FliG_N"/>
    <property type="match status" value="1"/>
</dbReference>
<dbReference type="PRINTS" id="PR00954">
    <property type="entry name" value="FLGMOTORFLIG"/>
</dbReference>
<evidence type="ECO:0000259" key="13">
    <source>
        <dbReference type="Pfam" id="PF14841"/>
    </source>
</evidence>
<dbReference type="InterPro" id="IPR023087">
    <property type="entry name" value="Flg_Motor_Flig_C"/>
</dbReference>
<evidence type="ECO:0000256" key="6">
    <source>
        <dbReference type="ARBA" id="ARBA00022500"/>
    </source>
</evidence>
<evidence type="ECO:0000256" key="1">
    <source>
        <dbReference type="ARBA" id="ARBA00004117"/>
    </source>
</evidence>
<feature type="region of interest" description="Disordered" evidence="11">
    <location>
        <begin position="1"/>
        <end position="20"/>
    </location>
</feature>
<keyword evidence="9" id="KW-0975">Bacterial flagellum</keyword>
<protein>
    <recommendedName>
        <fullName evidence="4">Flagellar motor switch protein FliG</fullName>
    </recommendedName>
</protein>
<sequence>MTALAPLNRRGDPSSSSSLAARPVAAPGVADLSGRQKAAIIVRLLLSEGSTLPLQALPDHMQAALTEQIGSMRSVDRFTLRAVVEEFLTLLESVGLSFPGGIDGALRMLDGHISPTAASRLRRLAGASAKADPWDRIAALDPEKLLPVLTEESVEVCAVMLSKLAVPRAAELLGKLPGDRARRIAYAVSRTGNIDPETVRQIGLSLISQLEAQPVRAFDSDPFERVGAILNVVAAPTRDDVLLGLSETDEAFARQVRKAIFTFADIPDRIVGRDISKVIRGVDQATLVTALAGASGEAEAKAAEFILENLSGRMAASLREEVSERGTVKEKDADAAMNAIVTSLRALEASGELTLIAAGEED</sequence>
<keyword evidence="6" id="KW-0145">Chemotaxis</keyword>
<keyword evidence="16" id="KW-1185">Reference proteome</keyword>
<dbReference type="PANTHER" id="PTHR30534:SF0">
    <property type="entry name" value="FLAGELLAR MOTOR SWITCH PROTEIN FLIG"/>
    <property type="match status" value="1"/>
</dbReference>
<keyword evidence="5" id="KW-1003">Cell membrane</keyword>
<gene>
    <name evidence="15" type="primary">fliG</name>
    <name evidence="15" type="ORF">DEA8626_01114</name>
</gene>